<dbReference type="AlphaFoldDB" id="A0A9X3UK96"/>
<name>A0A9X3UK96_9HYPH</name>
<keyword evidence="2" id="KW-1185">Reference proteome</keyword>
<organism evidence="1 2">
    <name type="scientific">Hoeflea prorocentri</name>
    <dbReference type="NCBI Taxonomy" id="1922333"/>
    <lineage>
        <taxon>Bacteria</taxon>
        <taxon>Pseudomonadati</taxon>
        <taxon>Pseudomonadota</taxon>
        <taxon>Alphaproteobacteria</taxon>
        <taxon>Hyphomicrobiales</taxon>
        <taxon>Rhizobiaceae</taxon>
        <taxon>Hoeflea</taxon>
    </lineage>
</organism>
<evidence type="ECO:0000313" key="2">
    <source>
        <dbReference type="Proteomes" id="UP001151234"/>
    </source>
</evidence>
<proteinExistence type="predicted"/>
<dbReference type="Proteomes" id="UP001151234">
    <property type="component" value="Unassembled WGS sequence"/>
</dbReference>
<protein>
    <submittedName>
        <fullName evidence="1">Uncharacterized protein</fullName>
    </submittedName>
</protein>
<dbReference type="Pfam" id="PF20370">
    <property type="entry name" value="DUF6665"/>
    <property type="match status" value="1"/>
</dbReference>
<gene>
    <name evidence="1" type="ORF">OQ273_19035</name>
</gene>
<reference evidence="1" key="1">
    <citation type="submission" date="2022-11" db="EMBL/GenBank/DDBJ databases">
        <title>Draft genome sequence of Hoeflea poritis E7-10 and Hoeflea prorocentri PM5-8, separated from scleractinian coral Porites lutea and marine dinoflagellate.</title>
        <authorList>
            <person name="Zhang G."/>
            <person name="Wei Q."/>
            <person name="Cai L."/>
        </authorList>
    </citation>
    <scope>NUCLEOTIDE SEQUENCE</scope>
    <source>
        <strain evidence="1">PM5-8</strain>
    </source>
</reference>
<dbReference type="RefSeq" id="WP_267992422.1">
    <property type="nucleotide sequence ID" value="NZ_JAPJZI010000001.1"/>
</dbReference>
<comment type="caution">
    <text evidence="1">The sequence shown here is derived from an EMBL/GenBank/DDBJ whole genome shotgun (WGS) entry which is preliminary data.</text>
</comment>
<accession>A0A9X3UK96</accession>
<dbReference type="InterPro" id="IPR046606">
    <property type="entry name" value="DUF6665"/>
</dbReference>
<dbReference type="EMBL" id="JAPJZI010000001">
    <property type="protein sequence ID" value="MDA5400677.1"/>
    <property type="molecule type" value="Genomic_DNA"/>
</dbReference>
<evidence type="ECO:0000313" key="1">
    <source>
        <dbReference type="EMBL" id="MDA5400677.1"/>
    </source>
</evidence>
<sequence length="114" mass="12613">MSLKVPVFYGRRRGPQTGAGILDYEIMAEMASSIGRAGKALEKALDALRAHDEVHDDVDSDNPDKRRALVQTAADRAWALFIQYDMAGLSSQSQLIKRYAIPGEVLVRVGIRQK</sequence>